<name>A0AB37E5A5_9CAUL</name>
<organism evidence="1 2">
    <name type="scientific">Brevundimonas mediterranea</name>
    <dbReference type="NCBI Taxonomy" id="74329"/>
    <lineage>
        <taxon>Bacteria</taxon>
        <taxon>Pseudomonadati</taxon>
        <taxon>Pseudomonadota</taxon>
        <taxon>Alphaproteobacteria</taxon>
        <taxon>Caulobacterales</taxon>
        <taxon>Caulobacteraceae</taxon>
        <taxon>Brevundimonas</taxon>
    </lineage>
</organism>
<dbReference type="EMBL" id="CP048751">
    <property type="protein sequence ID" value="QIH72452.1"/>
    <property type="molecule type" value="Genomic_DNA"/>
</dbReference>
<evidence type="ECO:0000313" key="2">
    <source>
        <dbReference type="Proteomes" id="UP000501325"/>
    </source>
</evidence>
<reference evidence="1 2" key="1">
    <citation type="submission" date="2020-01" db="EMBL/GenBank/DDBJ databases">
        <authorList>
            <person name="Wang S."/>
        </authorList>
    </citation>
    <scope>NUCLEOTIDE SEQUENCE [LARGE SCALE GENOMIC DNA]</scope>
    <source>
        <strain evidence="1 2">D151-2-6</strain>
    </source>
</reference>
<gene>
    <name evidence="1" type="ORF">GYM46_05510</name>
</gene>
<dbReference type="InterPro" id="IPR046732">
    <property type="entry name" value="DUF6624"/>
</dbReference>
<accession>A0AB37E5A5</accession>
<protein>
    <submittedName>
        <fullName evidence="1">Uncharacterized protein</fullName>
    </submittedName>
</protein>
<dbReference type="KEGG" id="bmed:GYM46_05510"/>
<dbReference type="RefSeq" id="WP_050771590.1">
    <property type="nucleotide sequence ID" value="NZ_CP048751.1"/>
</dbReference>
<dbReference type="Proteomes" id="UP000501325">
    <property type="component" value="Chromosome"/>
</dbReference>
<dbReference type="Pfam" id="PF20329">
    <property type="entry name" value="DUF6624"/>
    <property type="match status" value="1"/>
</dbReference>
<dbReference type="AlphaFoldDB" id="A0AB37E5A5"/>
<proteinExistence type="predicted"/>
<sequence>MIHNIATLTLMVAQATAPDPLTETALNALRTSIAEVKGAQSALPPPQTDQERLERMGAIDQAARQGLWRAMANVPPPERGRVRRALWPEVRAIDIENQEQLLAMVPEEGWFRKSRYGDNAAASAFLIVQHGDETLWERFLPILADLVPSGEVAGSEYAMMYDRLQMTRDQPQRYGTQMTCPYGTGQWTLWRLEDAGRVDEFRASVGLGPVAEYVDSFKAGAPPTC</sequence>
<evidence type="ECO:0000313" key="1">
    <source>
        <dbReference type="EMBL" id="QIH72452.1"/>
    </source>
</evidence>